<dbReference type="GO" id="GO:0005736">
    <property type="term" value="C:RNA polymerase I complex"/>
    <property type="evidence" value="ECO:0007669"/>
    <property type="project" value="TreeGrafter"/>
</dbReference>
<dbReference type="Gene3D" id="2.40.50.140">
    <property type="entry name" value="Nucleic acid-binding proteins"/>
    <property type="match status" value="2"/>
</dbReference>
<dbReference type="Proteomes" id="UP000740883">
    <property type="component" value="Unassembled WGS sequence"/>
</dbReference>
<reference evidence="4 5" key="1">
    <citation type="journal article" date="2020" name="Genome Biol. Evol.">
        <title>Comparative genomics of strictly vertically transmitted, feminizing microsporidia endosymbionts of amphipod crustaceans.</title>
        <authorList>
            <person name="Cormier A."/>
            <person name="Chebbi M.A."/>
            <person name="Giraud I."/>
            <person name="Wattier R."/>
            <person name="Teixeira M."/>
            <person name="Gilbert C."/>
            <person name="Rigaud T."/>
            <person name="Cordaux R."/>
        </authorList>
    </citation>
    <scope>NUCLEOTIDE SEQUENCE [LARGE SCALE GENOMIC DNA]</scope>
    <source>
        <strain evidence="4 5">Ou3-Ou53</strain>
    </source>
</reference>
<dbReference type="GO" id="GO:0005666">
    <property type="term" value="C:RNA polymerase III complex"/>
    <property type="evidence" value="ECO:0007669"/>
    <property type="project" value="TreeGrafter"/>
</dbReference>
<keyword evidence="4" id="KW-0804">Transcription</keyword>
<comment type="subcellular location">
    <subcellularLocation>
        <location evidence="1">Nucleus</location>
    </subcellularLocation>
</comment>
<evidence type="ECO:0000256" key="2">
    <source>
        <dbReference type="ARBA" id="ARBA00008912"/>
    </source>
</evidence>
<keyword evidence="4" id="KW-0240">DNA-directed RNA polymerase</keyword>
<evidence type="ECO:0000313" key="4">
    <source>
        <dbReference type="EMBL" id="KAF9763414.1"/>
    </source>
</evidence>
<dbReference type="SUPFAM" id="SSF50249">
    <property type="entry name" value="Nucleic acid-binding proteins"/>
    <property type="match status" value="1"/>
</dbReference>
<dbReference type="PANTHER" id="PTHR10917:SF0">
    <property type="entry name" value="DNA-DIRECTED RNA POLYMERASES I, II, AND III SUBUNIT RPABC3"/>
    <property type="match status" value="1"/>
</dbReference>
<dbReference type="OrthoDB" id="2193418at2759"/>
<dbReference type="PANTHER" id="PTHR10917">
    <property type="entry name" value="DNA-DIRECTED RNA POLYMERASES I, II, AND III SUBUNIT RPABC3"/>
    <property type="match status" value="1"/>
</dbReference>
<proteinExistence type="inferred from homology"/>
<dbReference type="Pfam" id="PF03870">
    <property type="entry name" value="RNA_pol_Rpb8"/>
    <property type="match status" value="1"/>
</dbReference>
<dbReference type="EMBL" id="SBJO01000076">
    <property type="protein sequence ID" value="KAF9763414.1"/>
    <property type="molecule type" value="Genomic_DNA"/>
</dbReference>
<gene>
    <name evidence="4" type="primary">rpb8</name>
    <name evidence="4" type="ORF">NGRA_1283</name>
</gene>
<evidence type="ECO:0000256" key="3">
    <source>
        <dbReference type="ARBA" id="ARBA00023242"/>
    </source>
</evidence>
<dbReference type="GO" id="GO:0005665">
    <property type="term" value="C:RNA polymerase II, core complex"/>
    <property type="evidence" value="ECO:0007669"/>
    <property type="project" value="TreeGrafter"/>
</dbReference>
<evidence type="ECO:0000313" key="5">
    <source>
        <dbReference type="Proteomes" id="UP000740883"/>
    </source>
</evidence>
<protein>
    <submittedName>
        <fullName evidence="4">DNA-directed RNA polymerases I, II, and III subunit RPABC3</fullName>
    </submittedName>
</protein>
<keyword evidence="3" id="KW-0539">Nucleus</keyword>
<comment type="caution">
    <text evidence="4">The sequence shown here is derived from an EMBL/GenBank/DDBJ whole genome shotgun (WGS) entry which is preliminary data.</text>
</comment>
<keyword evidence="5" id="KW-1185">Reference proteome</keyword>
<evidence type="ECO:0000256" key="1">
    <source>
        <dbReference type="ARBA" id="ARBA00004123"/>
    </source>
</evidence>
<dbReference type="AlphaFoldDB" id="A0A9P6KZC0"/>
<dbReference type="SMART" id="SM00658">
    <property type="entry name" value="RPOL8c"/>
    <property type="match status" value="1"/>
</dbReference>
<organism evidence="4 5">
    <name type="scientific">Nosema granulosis</name>
    <dbReference type="NCBI Taxonomy" id="83296"/>
    <lineage>
        <taxon>Eukaryota</taxon>
        <taxon>Fungi</taxon>
        <taxon>Fungi incertae sedis</taxon>
        <taxon>Microsporidia</taxon>
        <taxon>Nosematidae</taxon>
        <taxon>Nosema</taxon>
    </lineage>
</organism>
<dbReference type="InterPro" id="IPR005570">
    <property type="entry name" value="RPABC3"/>
</dbReference>
<name>A0A9P6KZC0_9MICR</name>
<dbReference type="InterPro" id="IPR012340">
    <property type="entry name" value="NA-bd_OB-fold"/>
</dbReference>
<dbReference type="GO" id="GO:0006351">
    <property type="term" value="P:DNA-templated transcription"/>
    <property type="evidence" value="ECO:0007669"/>
    <property type="project" value="InterPro"/>
</dbReference>
<sequence>MILLNKKMVVSDIDKEGKLYSNVSRAYLKADDSTEIVLDYHSILLRISKDDVLYLQLFEGEEKVECEYQMNGMVYKIEDLDGRVEVWISFGGLLMIQKIAKDQIVGLNDRSRVSLAISKV</sequence>
<dbReference type="GO" id="GO:0003899">
    <property type="term" value="F:DNA-directed RNA polymerase activity"/>
    <property type="evidence" value="ECO:0007669"/>
    <property type="project" value="InterPro"/>
</dbReference>
<accession>A0A9P6KZC0</accession>
<comment type="similarity">
    <text evidence="2">Belongs to the eukaryotic RPB8 RNA polymerase subunit family.</text>
</comment>